<dbReference type="PANTHER" id="PTHR30244:SF42">
    <property type="entry name" value="UDP-2-ACETAMIDO-2-DEOXY-3-OXO-D-GLUCURONATE AMINOTRANSFERASE"/>
    <property type="match status" value="1"/>
</dbReference>
<evidence type="ECO:0000313" key="4">
    <source>
        <dbReference type="EMBL" id="QED27436.1"/>
    </source>
</evidence>
<name>A0A5B8XUP8_9DELT</name>
<evidence type="ECO:0000313" key="5">
    <source>
        <dbReference type="Proteomes" id="UP000321595"/>
    </source>
</evidence>
<keyword evidence="4" id="KW-0808">Transferase</keyword>
<reference evidence="4 5" key="1">
    <citation type="submission" date="2019-08" db="EMBL/GenBank/DDBJ databases">
        <authorList>
            <person name="Liang Q."/>
        </authorList>
    </citation>
    <scope>NUCLEOTIDE SEQUENCE [LARGE SCALE GENOMIC DNA]</scope>
    <source>
        <strain evidence="4 5">V1718</strain>
    </source>
</reference>
<dbReference type="SUPFAM" id="SSF53383">
    <property type="entry name" value="PLP-dependent transferases"/>
    <property type="match status" value="1"/>
</dbReference>
<dbReference type="CDD" id="cd00616">
    <property type="entry name" value="AHBA_syn"/>
    <property type="match status" value="1"/>
</dbReference>
<dbReference type="GO" id="GO:0030170">
    <property type="term" value="F:pyridoxal phosphate binding"/>
    <property type="evidence" value="ECO:0007669"/>
    <property type="project" value="TreeGrafter"/>
</dbReference>
<dbReference type="AlphaFoldDB" id="A0A5B8XUP8"/>
<dbReference type="InterPro" id="IPR000653">
    <property type="entry name" value="DegT/StrS_aminotransferase"/>
</dbReference>
<dbReference type="EMBL" id="CP042467">
    <property type="protein sequence ID" value="QED27436.1"/>
    <property type="molecule type" value="Genomic_DNA"/>
</dbReference>
<dbReference type="Pfam" id="PF01041">
    <property type="entry name" value="DegT_DnrJ_EryC1"/>
    <property type="match status" value="1"/>
</dbReference>
<comment type="similarity">
    <text evidence="3">Belongs to the DegT/DnrJ/EryC1 family.</text>
</comment>
<gene>
    <name evidence="4" type="ORF">FRD01_09325</name>
</gene>
<dbReference type="Gene3D" id="3.40.640.10">
    <property type="entry name" value="Type I PLP-dependent aspartate aminotransferase-like (Major domain)"/>
    <property type="match status" value="1"/>
</dbReference>
<evidence type="ECO:0000256" key="3">
    <source>
        <dbReference type="RuleBase" id="RU004508"/>
    </source>
</evidence>
<dbReference type="InterPro" id="IPR015424">
    <property type="entry name" value="PyrdxlP-dep_Trfase"/>
</dbReference>
<accession>A0A5B8XUP8</accession>
<feature type="active site" description="Proton acceptor" evidence="1">
    <location>
        <position position="201"/>
    </location>
</feature>
<dbReference type="PIRSF" id="PIRSF000390">
    <property type="entry name" value="PLP_StrS"/>
    <property type="match status" value="1"/>
</dbReference>
<dbReference type="PANTHER" id="PTHR30244">
    <property type="entry name" value="TRANSAMINASE"/>
    <property type="match status" value="1"/>
</dbReference>
<keyword evidence="2 3" id="KW-0663">Pyridoxal phosphate</keyword>
<dbReference type="KEGG" id="bbae:FRD01_09325"/>
<evidence type="ECO:0000256" key="1">
    <source>
        <dbReference type="PIRSR" id="PIRSR000390-1"/>
    </source>
</evidence>
<dbReference type="GO" id="GO:0008483">
    <property type="term" value="F:transaminase activity"/>
    <property type="evidence" value="ECO:0007669"/>
    <property type="project" value="UniProtKB-KW"/>
</dbReference>
<feature type="modified residue" description="N6-(pyridoxal phosphate)lysine" evidence="2">
    <location>
        <position position="201"/>
    </location>
</feature>
<proteinExistence type="inferred from homology"/>
<keyword evidence="4" id="KW-0032">Aminotransferase</keyword>
<dbReference type="GO" id="GO:0000271">
    <property type="term" value="P:polysaccharide biosynthetic process"/>
    <property type="evidence" value="ECO:0007669"/>
    <property type="project" value="TreeGrafter"/>
</dbReference>
<dbReference type="OrthoDB" id="9810913at2"/>
<protein>
    <submittedName>
        <fullName evidence="4">DegT/DnrJ/EryC1/StrS family aminotransferase</fullName>
    </submittedName>
</protein>
<organism evidence="4 5">
    <name type="scientific">Microvenator marinus</name>
    <dbReference type="NCBI Taxonomy" id="2600177"/>
    <lineage>
        <taxon>Bacteria</taxon>
        <taxon>Deltaproteobacteria</taxon>
        <taxon>Bradymonadales</taxon>
        <taxon>Microvenatoraceae</taxon>
        <taxon>Microvenator</taxon>
    </lineage>
</organism>
<dbReference type="InterPro" id="IPR015421">
    <property type="entry name" value="PyrdxlP-dep_Trfase_major"/>
</dbReference>
<dbReference type="InterPro" id="IPR015422">
    <property type="entry name" value="PyrdxlP-dep_Trfase_small"/>
</dbReference>
<dbReference type="Proteomes" id="UP000321595">
    <property type="component" value="Chromosome"/>
</dbReference>
<keyword evidence="5" id="KW-1185">Reference proteome</keyword>
<evidence type="ECO:0000256" key="2">
    <source>
        <dbReference type="PIRSR" id="PIRSR000390-2"/>
    </source>
</evidence>
<sequence length="377" mass="40979">MRSLARTMFRKVRMKVPFVDIAAQTHEVSEEIEEALRRVLKSGQYILGPEVSAFESELAAYLGLGQDREVVGVSSGTDALLMCMMHAGIGPGDEVILPDFGYFAAAECVVRLGATCVFADVGPDFQISVQSVARLISPATRMVVAIDLFGDLPDWKGLRALAERHGLLLVEDAAQAIGSSLEGRMAGGFGDMATFSFFPTKNLGAAGDGGAIVCGTEVAREIRSMRSHGTGTHKYEHVRVGGNFRLDALQAAILRAKLPHLDGWNARRREVAEFYDECLDGLGIGLPKPKAESNWHQYTITLAKRDEVRAALSQRGIETQVYYPLQSSEQPLLKGSRTGDLGVSSRLHREVLSLPLVNEGSVLVGRTMEELKMADVF</sequence>
<dbReference type="Gene3D" id="3.90.1150.10">
    <property type="entry name" value="Aspartate Aminotransferase, domain 1"/>
    <property type="match status" value="1"/>
</dbReference>